<dbReference type="AlphaFoldDB" id="A0A381PZW3"/>
<evidence type="ECO:0008006" key="2">
    <source>
        <dbReference type="Google" id="ProtNLM"/>
    </source>
</evidence>
<dbReference type="Pfam" id="PF02565">
    <property type="entry name" value="RecO_C"/>
    <property type="match status" value="1"/>
</dbReference>
<dbReference type="Gene3D" id="1.20.1440.120">
    <property type="entry name" value="Recombination protein O, C-terminal domain"/>
    <property type="match status" value="1"/>
</dbReference>
<proteinExistence type="predicted"/>
<dbReference type="EMBL" id="UINC01001125">
    <property type="protein sequence ID" value="SUZ71527.1"/>
    <property type="molecule type" value="Genomic_DNA"/>
</dbReference>
<name>A0A381PZW3_9ZZZZ</name>
<gene>
    <name evidence="1" type="ORF">METZ01_LOCUS24381</name>
</gene>
<sequence length="188" mass="21364">VIKTPSSLFLISCRGRSDLKTLTHCELNKYFDLSPNRFNSLVYLNELLVKLLEKEDSHPEIFDNYLTVCNCLSNLSGKDLESHLRAFELNLLKEIGYGLDLKFEANSNNEIKEEGVYGFDPIIGFQPVNDESNKKNHYTGKDIINFSKGDLSSPQTLSASKQIMREAIDFHLGNKPLKIREYLSLQGS</sequence>
<dbReference type="PANTHER" id="PTHR33991:SF1">
    <property type="entry name" value="DNA REPAIR PROTEIN RECO"/>
    <property type="match status" value="1"/>
</dbReference>
<organism evidence="1">
    <name type="scientific">marine metagenome</name>
    <dbReference type="NCBI Taxonomy" id="408172"/>
    <lineage>
        <taxon>unclassified sequences</taxon>
        <taxon>metagenomes</taxon>
        <taxon>ecological metagenomes</taxon>
    </lineage>
</organism>
<evidence type="ECO:0000313" key="1">
    <source>
        <dbReference type="EMBL" id="SUZ71527.1"/>
    </source>
</evidence>
<protein>
    <recommendedName>
        <fullName evidence="2">DNA repair protein RecO</fullName>
    </recommendedName>
</protein>
<dbReference type="GO" id="GO:0006302">
    <property type="term" value="P:double-strand break repair"/>
    <property type="evidence" value="ECO:0007669"/>
    <property type="project" value="TreeGrafter"/>
</dbReference>
<dbReference type="GO" id="GO:0006310">
    <property type="term" value="P:DNA recombination"/>
    <property type="evidence" value="ECO:0007669"/>
    <property type="project" value="InterPro"/>
</dbReference>
<dbReference type="InterPro" id="IPR003717">
    <property type="entry name" value="RecO"/>
</dbReference>
<feature type="non-terminal residue" evidence="1">
    <location>
        <position position="1"/>
    </location>
</feature>
<dbReference type="PANTHER" id="PTHR33991">
    <property type="entry name" value="DNA REPAIR PROTEIN RECO"/>
    <property type="match status" value="1"/>
</dbReference>
<dbReference type="InterPro" id="IPR042242">
    <property type="entry name" value="RecO_C"/>
</dbReference>
<accession>A0A381PZW3</accession>
<dbReference type="GO" id="GO:0043590">
    <property type="term" value="C:bacterial nucleoid"/>
    <property type="evidence" value="ECO:0007669"/>
    <property type="project" value="TreeGrafter"/>
</dbReference>
<reference evidence="1" key="1">
    <citation type="submission" date="2018-05" db="EMBL/GenBank/DDBJ databases">
        <authorList>
            <person name="Lanie J.A."/>
            <person name="Ng W.-L."/>
            <person name="Kazmierczak K.M."/>
            <person name="Andrzejewski T.M."/>
            <person name="Davidsen T.M."/>
            <person name="Wayne K.J."/>
            <person name="Tettelin H."/>
            <person name="Glass J.I."/>
            <person name="Rusch D."/>
            <person name="Podicherti R."/>
            <person name="Tsui H.-C.T."/>
            <person name="Winkler M.E."/>
        </authorList>
    </citation>
    <scope>NUCLEOTIDE SEQUENCE</scope>
</reference>